<evidence type="ECO:0000259" key="1">
    <source>
        <dbReference type="Pfam" id="PF01643"/>
    </source>
</evidence>
<accession>A0ABP9CYR5</accession>
<protein>
    <submittedName>
        <fullName evidence="3">Acyl-[acyl-carrier-protein] thioesterase</fullName>
    </submittedName>
</protein>
<dbReference type="SUPFAM" id="SSF54637">
    <property type="entry name" value="Thioesterase/thiol ester dehydrase-isomerase"/>
    <property type="match status" value="2"/>
</dbReference>
<evidence type="ECO:0000259" key="2">
    <source>
        <dbReference type="Pfam" id="PF20791"/>
    </source>
</evidence>
<comment type="caution">
    <text evidence="3">The sequence shown here is derived from an EMBL/GenBank/DDBJ whole genome shotgun (WGS) entry which is preliminary data.</text>
</comment>
<dbReference type="Gene3D" id="3.10.129.10">
    <property type="entry name" value="Hotdog Thioesterase"/>
    <property type="match status" value="1"/>
</dbReference>
<dbReference type="Pfam" id="PF20791">
    <property type="entry name" value="Acyl-ACP_TE_C"/>
    <property type="match status" value="1"/>
</dbReference>
<dbReference type="InterPro" id="IPR049427">
    <property type="entry name" value="Acyl-ACP_TE_C"/>
</dbReference>
<dbReference type="InterPro" id="IPR029069">
    <property type="entry name" value="HotDog_dom_sf"/>
</dbReference>
<proteinExistence type="predicted"/>
<evidence type="ECO:0000313" key="4">
    <source>
        <dbReference type="Proteomes" id="UP001500839"/>
    </source>
</evidence>
<dbReference type="EMBL" id="BAABKQ010000001">
    <property type="protein sequence ID" value="GAA4822966.1"/>
    <property type="molecule type" value="Genomic_DNA"/>
</dbReference>
<keyword evidence="4" id="KW-1185">Reference proteome</keyword>
<evidence type="ECO:0000313" key="3">
    <source>
        <dbReference type="EMBL" id="GAA4822966.1"/>
    </source>
</evidence>
<dbReference type="InterPro" id="IPR002864">
    <property type="entry name" value="Acyl-ACP_thioesterase_NHD"/>
</dbReference>
<gene>
    <name evidence="3" type="ORF">GCM10023353_34520</name>
</gene>
<dbReference type="PANTHER" id="PTHR31793:SF24">
    <property type="entry name" value="LONG-CHAIN ACYL-COA THIOESTERASE FADM"/>
    <property type="match status" value="1"/>
</dbReference>
<dbReference type="InterPro" id="IPR050563">
    <property type="entry name" value="4-hydroxybenzoyl-CoA_TE"/>
</dbReference>
<feature type="domain" description="Acyl-ACP thioesterase N-terminal hotdog" evidence="1">
    <location>
        <begin position="15"/>
        <end position="137"/>
    </location>
</feature>
<dbReference type="Pfam" id="PF01643">
    <property type="entry name" value="Acyl-ACP_TE"/>
    <property type="match status" value="1"/>
</dbReference>
<dbReference type="PANTHER" id="PTHR31793">
    <property type="entry name" value="4-HYDROXYBENZOYL-COA THIOESTERASE FAMILY MEMBER"/>
    <property type="match status" value="1"/>
</dbReference>
<sequence>MVVPLQPMPESGPMFECRRRVRTGDVDMDERLRLDGVARFLQDIAFDHIAQMPGGTNPVWVVRRSVIDVHRPIPWHAEVRLQRWCSAMSTRWATMRVRLTSEGDADSPDGLIETEAFWISINPETGAPMRISDELEADLLARTTEHRLRWRPMLTGTAPALDEGAEERDFALRATDIDPMRHLNNAVYLHAVEDLLTQDPALRSAPHRVIVEYLRPVEPGAPLRVRTAASGGGAGLWFLVGDVEHARAHVLPLSLG</sequence>
<dbReference type="Proteomes" id="UP001500839">
    <property type="component" value="Unassembled WGS sequence"/>
</dbReference>
<name>A0ABP9CYR5_9ACTN</name>
<reference evidence="4" key="1">
    <citation type="journal article" date="2019" name="Int. J. Syst. Evol. Microbiol.">
        <title>The Global Catalogue of Microorganisms (GCM) 10K type strain sequencing project: providing services to taxonomists for standard genome sequencing and annotation.</title>
        <authorList>
            <consortium name="The Broad Institute Genomics Platform"/>
            <consortium name="The Broad Institute Genome Sequencing Center for Infectious Disease"/>
            <person name="Wu L."/>
            <person name="Ma J."/>
        </authorList>
    </citation>
    <scope>NUCLEOTIDE SEQUENCE [LARGE SCALE GENOMIC DNA]</scope>
    <source>
        <strain evidence="4">JCM 18542</strain>
    </source>
</reference>
<feature type="domain" description="Acyl-ACP thioesterase-like C-terminal" evidence="2">
    <location>
        <begin position="164"/>
        <end position="228"/>
    </location>
</feature>
<organism evidence="3 4">
    <name type="scientific">Tomitella cavernea</name>
    <dbReference type="NCBI Taxonomy" id="1387982"/>
    <lineage>
        <taxon>Bacteria</taxon>
        <taxon>Bacillati</taxon>
        <taxon>Actinomycetota</taxon>
        <taxon>Actinomycetes</taxon>
        <taxon>Mycobacteriales</taxon>
        <taxon>Tomitella</taxon>
    </lineage>
</organism>